<dbReference type="EMBL" id="JARKIF010000001">
    <property type="protein sequence ID" value="KAJ7651244.1"/>
    <property type="molecule type" value="Genomic_DNA"/>
</dbReference>
<evidence type="ECO:0000256" key="1">
    <source>
        <dbReference type="SAM" id="MobiDB-lite"/>
    </source>
</evidence>
<keyword evidence="5" id="KW-1185">Reference proteome</keyword>
<reference evidence="4" key="1">
    <citation type="submission" date="2023-03" db="EMBL/GenBank/DDBJ databases">
        <title>Massive genome expansion in bonnet fungi (Mycena s.s.) driven by repeated elements and novel gene families across ecological guilds.</title>
        <authorList>
            <consortium name="Lawrence Berkeley National Laboratory"/>
            <person name="Harder C.B."/>
            <person name="Miyauchi S."/>
            <person name="Viragh M."/>
            <person name="Kuo A."/>
            <person name="Thoen E."/>
            <person name="Andreopoulos B."/>
            <person name="Lu D."/>
            <person name="Skrede I."/>
            <person name="Drula E."/>
            <person name="Henrissat B."/>
            <person name="Morin E."/>
            <person name="Kohler A."/>
            <person name="Barry K."/>
            <person name="LaButti K."/>
            <person name="Morin E."/>
            <person name="Salamov A."/>
            <person name="Lipzen A."/>
            <person name="Mereny Z."/>
            <person name="Hegedus B."/>
            <person name="Baldrian P."/>
            <person name="Stursova M."/>
            <person name="Weitz H."/>
            <person name="Taylor A."/>
            <person name="Grigoriev I.V."/>
            <person name="Nagy L.G."/>
            <person name="Martin F."/>
            <person name="Kauserud H."/>
        </authorList>
    </citation>
    <scope>NUCLEOTIDE SEQUENCE</scope>
    <source>
        <strain evidence="4">9284</strain>
    </source>
</reference>
<evidence type="ECO:0000259" key="3">
    <source>
        <dbReference type="Pfam" id="PF12051"/>
    </source>
</evidence>
<dbReference type="GO" id="GO:0016020">
    <property type="term" value="C:membrane"/>
    <property type="evidence" value="ECO:0007669"/>
    <property type="project" value="TreeGrafter"/>
</dbReference>
<feature type="region of interest" description="Disordered" evidence="1">
    <location>
        <begin position="1"/>
        <end position="29"/>
    </location>
</feature>
<dbReference type="Proteomes" id="UP001221142">
    <property type="component" value="Unassembled WGS sequence"/>
</dbReference>
<sequence length="404" mass="44230">MSSPRPPQTSLDAAAGTKPFPEHRCSRSKKRRKVFPLALTRAGSHLHPLNLPSAVSNAPRCFHVFLHHKLAQALYILLTGVVAIHTDEPCREEGRGRGIHIFGTTGVSVFEAGGNSSPSPRFPALPRWTTDVARAWLAFSPRSLLSPPPLMSAFYENRRKKAASETRVHDKATLTSKSALFMPPEDFDAGAVGQTVSQTLGNINPRRNGISWAVVAASQFPDVHSGLPPASPRLPLLLRTLALLSRPSSAPELIARPIYYTVANLRPFGVPVASAVTFFGLIYLVILLFFVVMLAATAREASGFEARLSLGSIIHLPLRTSAVAYFLIERIYTLPSRAFQLPCDRQFGSCGTVMSHWLGMLARGLETMLTFLTQRLVPFFLVPWAISNVSTSLLPIEVLPHMSR</sequence>
<evidence type="ECO:0000313" key="4">
    <source>
        <dbReference type="EMBL" id="KAJ7651244.1"/>
    </source>
</evidence>
<keyword evidence="2" id="KW-0472">Membrane</keyword>
<dbReference type="PANTHER" id="PTHR34814">
    <property type="entry name" value="NITROSOGUANIDINE RESISTANCE PROTEIN SNG1"/>
    <property type="match status" value="1"/>
</dbReference>
<dbReference type="AlphaFoldDB" id="A0AAD7CKT0"/>
<name>A0AAD7CKT0_9AGAR</name>
<evidence type="ECO:0000256" key="2">
    <source>
        <dbReference type="SAM" id="Phobius"/>
    </source>
</evidence>
<feature type="domain" description="DUF3533" evidence="3">
    <location>
        <begin position="241"/>
        <end position="401"/>
    </location>
</feature>
<dbReference type="InterPro" id="IPR022703">
    <property type="entry name" value="DUF3533"/>
</dbReference>
<keyword evidence="2" id="KW-0812">Transmembrane</keyword>
<dbReference type="InterPro" id="IPR053001">
    <property type="entry name" value="MNNG_permease-like"/>
</dbReference>
<proteinExistence type="predicted"/>
<dbReference type="Pfam" id="PF12051">
    <property type="entry name" value="DUF3533"/>
    <property type="match status" value="1"/>
</dbReference>
<comment type="caution">
    <text evidence="4">The sequence shown here is derived from an EMBL/GenBank/DDBJ whole genome shotgun (WGS) entry which is preliminary data.</text>
</comment>
<gene>
    <name evidence="4" type="ORF">FB45DRAFT_1018595</name>
</gene>
<feature type="transmembrane region" description="Helical" evidence="2">
    <location>
        <begin position="272"/>
        <end position="296"/>
    </location>
</feature>
<accession>A0AAD7CKT0</accession>
<protein>
    <recommendedName>
        <fullName evidence="3">DUF3533 domain-containing protein</fullName>
    </recommendedName>
</protein>
<evidence type="ECO:0000313" key="5">
    <source>
        <dbReference type="Proteomes" id="UP001221142"/>
    </source>
</evidence>
<dbReference type="PANTHER" id="PTHR34814:SF1">
    <property type="entry name" value="NITROSOGUANIDINE RESISTANCE PROTEIN SNG1"/>
    <property type="match status" value="1"/>
</dbReference>
<organism evidence="4 5">
    <name type="scientific">Roridomyces roridus</name>
    <dbReference type="NCBI Taxonomy" id="1738132"/>
    <lineage>
        <taxon>Eukaryota</taxon>
        <taxon>Fungi</taxon>
        <taxon>Dikarya</taxon>
        <taxon>Basidiomycota</taxon>
        <taxon>Agaricomycotina</taxon>
        <taxon>Agaricomycetes</taxon>
        <taxon>Agaricomycetidae</taxon>
        <taxon>Agaricales</taxon>
        <taxon>Marasmiineae</taxon>
        <taxon>Mycenaceae</taxon>
        <taxon>Roridomyces</taxon>
    </lineage>
</organism>
<keyword evidence="2" id="KW-1133">Transmembrane helix</keyword>